<evidence type="ECO:0000256" key="6">
    <source>
        <dbReference type="ARBA" id="ARBA00022989"/>
    </source>
</evidence>
<comment type="similarity">
    <text evidence="2">Belongs to the binding-protein-dependent transport system permease family. CysTW subfamily.</text>
</comment>
<name>A0A916JY29_9MICO</name>
<feature type="transmembrane region" description="Helical" evidence="8">
    <location>
        <begin position="25"/>
        <end position="49"/>
    </location>
</feature>
<evidence type="ECO:0000256" key="5">
    <source>
        <dbReference type="ARBA" id="ARBA00022692"/>
    </source>
</evidence>
<feature type="transmembrane region" description="Helical" evidence="8">
    <location>
        <begin position="256"/>
        <end position="277"/>
    </location>
</feature>
<evidence type="ECO:0000256" key="2">
    <source>
        <dbReference type="ARBA" id="ARBA00007069"/>
    </source>
</evidence>
<dbReference type="Proteomes" id="UP000693892">
    <property type="component" value="Unassembled WGS sequence"/>
</dbReference>
<dbReference type="PROSITE" id="PS50928">
    <property type="entry name" value="ABC_TM1"/>
    <property type="match status" value="1"/>
</dbReference>
<evidence type="ECO:0000256" key="8">
    <source>
        <dbReference type="RuleBase" id="RU363032"/>
    </source>
</evidence>
<accession>A0A916JY29</accession>
<sequence>MTSAPASAGVARTARPRPRRRLDGWALASLPGLAFLGVFFVWPLIQVLMKSLGDPLLANYSAFFSSSGYVAILGQTFQIAAMVTVSCALLGYPYAYLMSRVGSLARIVLIGVVLLPVWTSFLVRSVALQTWLQDTGVINTVLQSLGLIDAPLPLIRNTFGVTVGMTQILLPFMILPLFSVMLRVRPELIPAARSLGATPVQAFFRVFLPQTFPGLMSGGLLVFVTALGFFIVPAILGGTDGSMLSKLIVDLIGRNQLGLAAAMATVLLAITALLLGLGSRFVRIREMVGGR</sequence>
<dbReference type="RefSeq" id="WP_218114904.1">
    <property type="nucleotide sequence ID" value="NZ_CAJVAP010000012.1"/>
</dbReference>
<feature type="transmembrane region" description="Helical" evidence="8">
    <location>
        <begin position="104"/>
        <end position="123"/>
    </location>
</feature>
<evidence type="ECO:0000256" key="1">
    <source>
        <dbReference type="ARBA" id="ARBA00004651"/>
    </source>
</evidence>
<dbReference type="InterPro" id="IPR000515">
    <property type="entry name" value="MetI-like"/>
</dbReference>
<organism evidence="10 11">
    <name type="scientific">Leucobacter soli</name>
    <dbReference type="NCBI Taxonomy" id="2812850"/>
    <lineage>
        <taxon>Bacteria</taxon>
        <taxon>Bacillati</taxon>
        <taxon>Actinomycetota</taxon>
        <taxon>Actinomycetes</taxon>
        <taxon>Micrococcales</taxon>
        <taxon>Microbacteriaceae</taxon>
        <taxon>Leucobacter</taxon>
    </lineage>
</organism>
<evidence type="ECO:0000313" key="10">
    <source>
        <dbReference type="EMBL" id="CAG7610258.1"/>
    </source>
</evidence>
<dbReference type="GO" id="GO:0055085">
    <property type="term" value="P:transmembrane transport"/>
    <property type="evidence" value="ECO:0007669"/>
    <property type="project" value="InterPro"/>
</dbReference>
<evidence type="ECO:0000313" key="11">
    <source>
        <dbReference type="Proteomes" id="UP000693892"/>
    </source>
</evidence>
<evidence type="ECO:0000259" key="9">
    <source>
        <dbReference type="PROSITE" id="PS50928"/>
    </source>
</evidence>
<keyword evidence="6 8" id="KW-1133">Transmembrane helix</keyword>
<dbReference type="Pfam" id="PF00528">
    <property type="entry name" value="BPD_transp_1"/>
    <property type="match status" value="1"/>
</dbReference>
<feature type="transmembrane region" description="Helical" evidence="8">
    <location>
        <begin position="215"/>
        <end position="236"/>
    </location>
</feature>
<evidence type="ECO:0000256" key="3">
    <source>
        <dbReference type="ARBA" id="ARBA00022448"/>
    </source>
</evidence>
<keyword evidence="4" id="KW-1003">Cell membrane</keyword>
<dbReference type="PANTHER" id="PTHR42929:SF5">
    <property type="entry name" value="ABC TRANSPORTER PERMEASE PROTEIN"/>
    <property type="match status" value="1"/>
</dbReference>
<comment type="caution">
    <text evidence="10">The sequence shown here is derived from an EMBL/GenBank/DDBJ whole genome shotgun (WGS) entry which is preliminary data.</text>
</comment>
<dbReference type="CDD" id="cd06261">
    <property type="entry name" value="TM_PBP2"/>
    <property type="match status" value="1"/>
</dbReference>
<evidence type="ECO:0000256" key="4">
    <source>
        <dbReference type="ARBA" id="ARBA00022475"/>
    </source>
</evidence>
<dbReference type="AlphaFoldDB" id="A0A916JY29"/>
<feature type="transmembrane region" description="Helical" evidence="8">
    <location>
        <begin position="159"/>
        <end position="184"/>
    </location>
</feature>
<feature type="domain" description="ABC transmembrane type-1" evidence="9">
    <location>
        <begin position="73"/>
        <end position="278"/>
    </location>
</feature>
<feature type="transmembrane region" description="Helical" evidence="8">
    <location>
        <begin position="69"/>
        <end position="92"/>
    </location>
</feature>
<keyword evidence="3 8" id="KW-0813">Transport</keyword>
<proteinExistence type="inferred from homology"/>
<protein>
    <recommendedName>
        <fullName evidence="9">ABC transmembrane type-1 domain-containing protein</fullName>
    </recommendedName>
</protein>
<keyword evidence="11" id="KW-1185">Reference proteome</keyword>
<reference evidence="10" key="1">
    <citation type="submission" date="2021-06" db="EMBL/GenBank/DDBJ databases">
        <authorList>
            <person name="Criscuolo A."/>
        </authorList>
    </citation>
    <scope>NUCLEOTIDE SEQUENCE</scope>
    <source>
        <strain evidence="10">CIP111803</strain>
    </source>
</reference>
<dbReference type="PANTHER" id="PTHR42929">
    <property type="entry name" value="INNER MEMBRANE ABC TRANSPORTER PERMEASE PROTEIN YDCU-RELATED-RELATED"/>
    <property type="match status" value="1"/>
</dbReference>
<dbReference type="EMBL" id="CAJVAP010000012">
    <property type="protein sequence ID" value="CAG7610258.1"/>
    <property type="molecule type" value="Genomic_DNA"/>
</dbReference>
<comment type="subcellular location">
    <subcellularLocation>
        <location evidence="1 8">Cell membrane</location>
        <topology evidence="1 8">Multi-pass membrane protein</topology>
    </subcellularLocation>
</comment>
<evidence type="ECO:0000256" key="7">
    <source>
        <dbReference type="ARBA" id="ARBA00023136"/>
    </source>
</evidence>
<keyword evidence="5 8" id="KW-0812">Transmembrane</keyword>
<gene>
    <name evidence="10" type="ORF">LEUCIP111803_01284</name>
</gene>
<dbReference type="GO" id="GO:0005886">
    <property type="term" value="C:plasma membrane"/>
    <property type="evidence" value="ECO:0007669"/>
    <property type="project" value="UniProtKB-SubCell"/>
</dbReference>
<keyword evidence="7 8" id="KW-0472">Membrane</keyword>